<accession>A0A8S1R5R8</accession>
<evidence type="ECO:0000256" key="1">
    <source>
        <dbReference type="SAM" id="Phobius"/>
    </source>
</evidence>
<gene>
    <name evidence="2" type="ORF">PSON_ATCC_30995.1.T1430049</name>
</gene>
<name>A0A8S1R5R8_9CILI</name>
<dbReference type="EMBL" id="CAJJDN010000143">
    <property type="protein sequence ID" value="CAD8123168.1"/>
    <property type="molecule type" value="Genomic_DNA"/>
</dbReference>
<organism evidence="2 3">
    <name type="scientific">Paramecium sonneborni</name>
    <dbReference type="NCBI Taxonomy" id="65129"/>
    <lineage>
        <taxon>Eukaryota</taxon>
        <taxon>Sar</taxon>
        <taxon>Alveolata</taxon>
        <taxon>Ciliophora</taxon>
        <taxon>Intramacronucleata</taxon>
        <taxon>Oligohymenophorea</taxon>
        <taxon>Peniculida</taxon>
        <taxon>Parameciidae</taxon>
        <taxon>Paramecium</taxon>
    </lineage>
</organism>
<keyword evidence="1" id="KW-0472">Membrane</keyword>
<comment type="caution">
    <text evidence="2">The sequence shown here is derived from an EMBL/GenBank/DDBJ whole genome shotgun (WGS) entry which is preliminary data.</text>
</comment>
<sequence length="222" mass="26509">MCFIYDDAAQRIKEKIHDDYFMQINEFMNNEQIKLFHQLFYQPEYREISQITTEYGFMHSNLLLNKMDIIQISLIFLIILLQLSFLGEICYIYNNRFLKRVVINIINVNKNILNSINIQNSSSRDCFIAYFILDVLLIMDQFQLKIELKQISNQFFLVIQANSINSVDEILEILENNLIKNNSGFQLIQKLNFVQTISIICKKSQMIRSEPMQKIRYIYMKI</sequence>
<reference evidence="2" key="1">
    <citation type="submission" date="2021-01" db="EMBL/GenBank/DDBJ databases">
        <authorList>
            <consortium name="Genoscope - CEA"/>
            <person name="William W."/>
        </authorList>
    </citation>
    <scope>NUCLEOTIDE SEQUENCE</scope>
</reference>
<protein>
    <recommendedName>
        <fullName evidence="4">Transmembrane protein</fullName>
    </recommendedName>
</protein>
<keyword evidence="1" id="KW-0812">Transmembrane</keyword>
<evidence type="ECO:0000313" key="3">
    <source>
        <dbReference type="Proteomes" id="UP000692954"/>
    </source>
</evidence>
<dbReference type="AlphaFoldDB" id="A0A8S1R5R8"/>
<evidence type="ECO:0008006" key="4">
    <source>
        <dbReference type="Google" id="ProtNLM"/>
    </source>
</evidence>
<keyword evidence="1" id="KW-1133">Transmembrane helix</keyword>
<proteinExistence type="predicted"/>
<dbReference type="Proteomes" id="UP000692954">
    <property type="component" value="Unassembled WGS sequence"/>
</dbReference>
<evidence type="ECO:0000313" key="2">
    <source>
        <dbReference type="EMBL" id="CAD8123168.1"/>
    </source>
</evidence>
<feature type="transmembrane region" description="Helical" evidence="1">
    <location>
        <begin position="69"/>
        <end position="93"/>
    </location>
</feature>
<keyword evidence="3" id="KW-1185">Reference proteome</keyword>